<dbReference type="PANTHER" id="PTHR10015:SF336">
    <property type="entry name" value="HEAT SHOCK TRANSCRIPTION FACTOR, Y-LINKED"/>
    <property type="match status" value="1"/>
</dbReference>
<dbReference type="InterPro" id="IPR036388">
    <property type="entry name" value="WH-like_DNA-bd_sf"/>
</dbReference>
<dbReference type="GO" id="GO:0003700">
    <property type="term" value="F:DNA-binding transcription factor activity"/>
    <property type="evidence" value="ECO:0007669"/>
    <property type="project" value="InterPro"/>
</dbReference>
<dbReference type="FunFam" id="1.10.10.10:FF:000349">
    <property type="entry name" value="Heat shock transcription factor, Y-linked"/>
    <property type="match status" value="1"/>
</dbReference>
<dbReference type="Pfam" id="PF00447">
    <property type="entry name" value="HSF_DNA-bind"/>
    <property type="match status" value="1"/>
</dbReference>
<dbReference type="GeneID" id="114494345"/>
<dbReference type="GO" id="GO:0005634">
    <property type="term" value="C:nucleus"/>
    <property type="evidence" value="ECO:0007669"/>
    <property type="project" value="UniProtKB-SubCell"/>
</dbReference>
<evidence type="ECO:0000313" key="13">
    <source>
        <dbReference type="RefSeq" id="XP_028365180.1"/>
    </source>
</evidence>
<dbReference type="AlphaFoldDB" id="A0A6J2LHH9"/>
<evidence type="ECO:0000256" key="5">
    <source>
        <dbReference type="ARBA" id="ARBA00023163"/>
    </source>
</evidence>
<evidence type="ECO:0000256" key="8">
    <source>
        <dbReference type="SAM" id="MobiDB-lite"/>
    </source>
</evidence>
<gene>
    <name evidence="13" type="primary">LOC114494345</name>
    <name evidence="10" type="ORF">HJG60_006455</name>
</gene>
<reference evidence="13" key="2">
    <citation type="submission" date="2025-04" db="UniProtKB">
        <authorList>
            <consortium name="RefSeq"/>
        </authorList>
    </citation>
    <scope>IDENTIFICATION</scope>
    <source>
        <tissue evidence="13">Muscle</tissue>
    </source>
</reference>
<evidence type="ECO:0000313" key="11">
    <source>
        <dbReference type="Proteomes" id="UP000504628"/>
    </source>
</evidence>
<dbReference type="SUPFAM" id="SSF46785">
    <property type="entry name" value="Winged helix' DNA-binding domain"/>
    <property type="match status" value="1"/>
</dbReference>
<accession>A0A6J2LHH9</accession>
<dbReference type="InterPro" id="IPR036390">
    <property type="entry name" value="WH_DNA-bd_sf"/>
</dbReference>
<feature type="region of interest" description="Disordered" evidence="8">
    <location>
        <begin position="368"/>
        <end position="400"/>
    </location>
</feature>
<name>A0A6J2LHH9_9CHIR</name>
<evidence type="ECO:0000313" key="12">
    <source>
        <dbReference type="Proteomes" id="UP000664940"/>
    </source>
</evidence>
<dbReference type="GO" id="GO:0043565">
    <property type="term" value="F:sequence-specific DNA binding"/>
    <property type="evidence" value="ECO:0007669"/>
    <property type="project" value="InterPro"/>
</dbReference>
<evidence type="ECO:0000256" key="1">
    <source>
        <dbReference type="ARBA" id="ARBA00004123"/>
    </source>
</evidence>
<dbReference type="Proteomes" id="UP000504628">
    <property type="component" value="Chromosome 4"/>
</dbReference>
<keyword evidence="6" id="KW-0539">Nucleus</keyword>
<dbReference type="EMBL" id="JABVXQ010000004">
    <property type="protein sequence ID" value="KAF6114154.1"/>
    <property type="molecule type" value="Genomic_DNA"/>
</dbReference>
<organism evidence="11 13">
    <name type="scientific">Phyllostomus discolor</name>
    <name type="common">pale spear-nosed bat</name>
    <dbReference type="NCBI Taxonomy" id="89673"/>
    <lineage>
        <taxon>Eukaryota</taxon>
        <taxon>Metazoa</taxon>
        <taxon>Chordata</taxon>
        <taxon>Craniata</taxon>
        <taxon>Vertebrata</taxon>
        <taxon>Euteleostomi</taxon>
        <taxon>Mammalia</taxon>
        <taxon>Eutheria</taxon>
        <taxon>Laurasiatheria</taxon>
        <taxon>Chiroptera</taxon>
        <taxon>Yangochiroptera</taxon>
        <taxon>Phyllostomidae</taxon>
        <taxon>Phyllostominae</taxon>
        <taxon>Phyllostomus</taxon>
    </lineage>
</organism>
<dbReference type="KEGG" id="pdic:114494345"/>
<evidence type="ECO:0000259" key="9">
    <source>
        <dbReference type="SMART" id="SM00415"/>
    </source>
</evidence>
<evidence type="ECO:0000256" key="6">
    <source>
        <dbReference type="ARBA" id="ARBA00023242"/>
    </source>
</evidence>
<keyword evidence="5" id="KW-0804">Transcription</keyword>
<dbReference type="RefSeq" id="XP_028365180.1">
    <property type="nucleotide sequence ID" value="XM_028509379.2"/>
</dbReference>
<dbReference type="InterPro" id="IPR000232">
    <property type="entry name" value="HSF_DNA-bd"/>
</dbReference>
<evidence type="ECO:0000256" key="7">
    <source>
        <dbReference type="RuleBase" id="RU004020"/>
    </source>
</evidence>
<reference evidence="10 12" key="1">
    <citation type="journal article" date="2020" name="Nature">
        <title>Six reference-quality genomes reveal evolution of bat adaptations.</title>
        <authorList>
            <person name="Jebb D."/>
            <person name="Huang Z."/>
            <person name="Pippel M."/>
            <person name="Hughes G.M."/>
            <person name="Lavrichenko K."/>
            <person name="Devanna P."/>
            <person name="Winkler S."/>
            <person name="Jermiin L.S."/>
            <person name="Skirmuntt E.C."/>
            <person name="Katzourakis A."/>
            <person name="Burkitt-Gray L."/>
            <person name="Ray D.A."/>
            <person name="Sullivan K.A.M."/>
            <person name="Roscito J.G."/>
            <person name="Kirilenko B.M."/>
            <person name="Davalos L.M."/>
            <person name="Corthals A.P."/>
            <person name="Power M.L."/>
            <person name="Jones G."/>
            <person name="Ransome R.D."/>
            <person name="Dechmann D.K.N."/>
            <person name="Locatelli A.G."/>
            <person name="Puechmaille S.J."/>
            <person name="Fedrigo O."/>
            <person name="Jarvis E.D."/>
            <person name="Hiller M."/>
            <person name="Vernes S.C."/>
            <person name="Myers E.W."/>
            <person name="Teeling E.C."/>
        </authorList>
    </citation>
    <scope>NUCLEOTIDE SEQUENCE [LARGE SCALE GENOMIC DNA]</scope>
    <source>
        <strain evidence="10">Bat1K_MPI-CBG_1</strain>
    </source>
</reference>
<protein>
    <submittedName>
        <fullName evidence="13">Heat shock transcription factor, Y-linked-like</fullName>
    </submittedName>
</protein>
<feature type="domain" description="HSF-type DNA-binding" evidence="9">
    <location>
        <begin position="76"/>
        <end position="194"/>
    </location>
</feature>
<comment type="similarity">
    <text evidence="2 7">Belongs to the HSF family.</text>
</comment>
<dbReference type="Gene3D" id="1.10.10.10">
    <property type="entry name" value="Winged helix-like DNA-binding domain superfamily/Winged helix DNA-binding domain"/>
    <property type="match status" value="1"/>
</dbReference>
<dbReference type="OrthoDB" id="6418155at2759"/>
<evidence type="ECO:0000256" key="2">
    <source>
        <dbReference type="ARBA" id="ARBA00006403"/>
    </source>
</evidence>
<evidence type="ECO:0000256" key="4">
    <source>
        <dbReference type="ARBA" id="ARBA00023125"/>
    </source>
</evidence>
<proteinExistence type="inferred from homology"/>
<keyword evidence="3" id="KW-0805">Transcription regulation</keyword>
<dbReference type="Proteomes" id="UP000664940">
    <property type="component" value="Unassembled WGS sequence"/>
</dbReference>
<dbReference type="SMART" id="SM00415">
    <property type="entry name" value="HSF"/>
    <property type="match status" value="1"/>
</dbReference>
<sequence>MAHISSECQDVLPNVGSTDSETSLTSALCDDPYPEDLDLRSLVEENAFQALCEVTLIKRPRYAVCASESDEDNDFLSMTFPRKLWKIVESDQIKSIWWDEKGTSIVINEELFKKEVLERKAPFRIFDTDNMKSLVRQLNLYGFSKMRQNIQRSASLADFLAEEKVLSVLNKLQCYHNPNFKRGCPQLLVRIKRRRGIKTASSATSLVQDFNKKHFGAEGHVNNPNSGYVAERSGESVFSHSTNLNMPLLRNPATSQRMAKTTEPIRTAFAPPSSTLLRPSGQILMNQNALSRQLTTFPVHSRSSYTQANIHIGNFITTTTPSENHSISSLHRSYFDKMGEPSLFPNTYLYSPVIDGLPINLQPAGNPSFPMPVTADASTASPLRSTPPPPSPEVHHCNYN</sequence>
<keyword evidence="4" id="KW-0238">DNA-binding</keyword>
<keyword evidence="11" id="KW-1185">Reference proteome</keyword>
<dbReference type="PANTHER" id="PTHR10015">
    <property type="entry name" value="HEAT SHOCK TRANSCRIPTION FACTOR"/>
    <property type="match status" value="1"/>
</dbReference>
<evidence type="ECO:0000256" key="3">
    <source>
        <dbReference type="ARBA" id="ARBA00023015"/>
    </source>
</evidence>
<comment type="subcellular location">
    <subcellularLocation>
        <location evidence="1">Nucleus</location>
    </subcellularLocation>
</comment>
<evidence type="ECO:0000313" key="10">
    <source>
        <dbReference type="EMBL" id="KAF6114154.1"/>
    </source>
</evidence>